<keyword evidence="3" id="KW-0378">Hydrolase</keyword>
<gene>
    <name evidence="3" type="primary">PRP28_2</name>
    <name evidence="3" type="ORF">Q8F55_004584</name>
</gene>
<dbReference type="InterPro" id="IPR036249">
    <property type="entry name" value="Thioredoxin-like_sf"/>
</dbReference>
<keyword evidence="4" id="KW-1185">Reference proteome</keyword>
<organism evidence="3 4">
    <name type="scientific">Vanrija albida</name>
    <dbReference type="NCBI Taxonomy" id="181172"/>
    <lineage>
        <taxon>Eukaryota</taxon>
        <taxon>Fungi</taxon>
        <taxon>Dikarya</taxon>
        <taxon>Basidiomycota</taxon>
        <taxon>Agaricomycotina</taxon>
        <taxon>Tremellomycetes</taxon>
        <taxon>Trichosporonales</taxon>
        <taxon>Trichosporonaceae</taxon>
        <taxon>Vanrija</taxon>
    </lineage>
</organism>
<dbReference type="SUPFAM" id="SSF52833">
    <property type="entry name" value="Thioredoxin-like"/>
    <property type="match status" value="1"/>
</dbReference>
<evidence type="ECO:0000313" key="3">
    <source>
        <dbReference type="EMBL" id="KAL1410571.1"/>
    </source>
</evidence>
<dbReference type="PANTHER" id="PTHR12452:SF0">
    <property type="entry name" value="THIOREDOXIN DOMAIN-CONTAINING PROTEIN 17"/>
    <property type="match status" value="1"/>
</dbReference>
<reference evidence="3 4" key="1">
    <citation type="submission" date="2023-08" db="EMBL/GenBank/DDBJ databases">
        <title>Annotated Genome Sequence of Vanrija albida AlHP1.</title>
        <authorList>
            <person name="Herzog R."/>
        </authorList>
    </citation>
    <scope>NUCLEOTIDE SEQUENCE [LARGE SCALE GENOMIC DNA]</scope>
    <source>
        <strain evidence="3 4">AlHP1</strain>
    </source>
</reference>
<dbReference type="EMBL" id="JBBXJM010000003">
    <property type="protein sequence ID" value="KAL1410571.1"/>
    <property type="molecule type" value="Genomic_DNA"/>
</dbReference>
<dbReference type="EC" id="3.6.4.13" evidence="3"/>
<dbReference type="GeneID" id="95985627"/>
<proteinExistence type="inferred from homology"/>
<dbReference type="InterPro" id="IPR045108">
    <property type="entry name" value="TXNDC17-like"/>
</dbReference>
<dbReference type="GO" id="GO:0016787">
    <property type="term" value="F:hydrolase activity"/>
    <property type="evidence" value="ECO:0007669"/>
    <property type="project" value="UniProtKB-KW"/>
</dbReference>
<protein>
    <submittedName>
        <fullName evidence="3">mRNA splicing protein prp28</fullName>
        <ecNumber evidence="3">3.6.4.13</ecNumber>
    </submittedName>
</protein>
<accession>A0ABR3Q7D9</accession>
<dbReference type="InterPro" id="IPR010357">
    <property type="entry name" value="TXNDC17_dom"/>
</dbReference>
<dbReference type="Pfam" id="PF06110">
    <property type="entry name" value="TXD17-like_Trx"/>
    <property type="match status" value="1"/>
</dbReference>
<dbReference type="GO" id="GO:0003724">
    <property type="term" value="F:RNA helicase activity"/>
    <property type="evidence" value="ECO:0007669"/>
    <property type="project" value="UniProtKB-EC"/>
</dbReference>
<dbReference type="PANTHER" id="PTHR12452">
    <property type="entry name" value="42-9-9 PROTEIN-RELATED"/>
    <property type="match status" value="1"/>
</dbReference>
<sequence>MPLTETTLSKAKGELAAAAKKAGAEPQYAIFYSSSVGGQLWCPGCRQVEGVVKKSFEAAGKPNGTIVYVGNINEWKDKGNKGRTEYALTHVPTILRLEGVGVAAQATADAQGKETGRLVGGQIANSSHLKTLLTGGEVPRYEP</sequence>
<comment type="caution">
    <text evidence="3">The sequence shown here is derived from an EMBL/GenBank/DDBJ whole genome shotgun (WGS) entry which is preliminary data.</text>
</comment>
<evidence type="ECO:0000256" key="1">
    <source>
        <dbReference type="ARBA" id="ARBA00008987"/>
    </source>
</evidence>
<dbReference type="RefSeq" id="XP_069210515.1">
    <property type="nucleotide sequence ID" value="XM_069353097.1"/>
</dbReference>
<evidence type="ECO:0000313" key="4">
    <source>
        <dbReference type="Proteomes" id="UP001565368"/>
    </source>
</evidence>
<feature type="domain" description="Thioredoxin" evidence="2">
    <location>
        <begin position="21"/>
        <end position="100"/>
    </location>
</feature>
<dbReference type="Proteomes" id="UP001565368">
    <property type="component" value="Unassembled WGS sequence"/>
</dbReference>
<evidence type="ECO:0000259" key="2">
    <source>
        <dbReference type="Pfam" id="PF06110"/>
    </source>
</evidence>
<dbReference type="Gene3D" id="3.40.30.10">
    <property type="entry name" value="Glutaredoxin"/>
    <property type="match status" value="1"/>
</dbReference>
<comment type="similarity">
    <text evidence="1">Belongs to the thioredoxin family.</text>
</comment>
<name>A0ABR3Q7D9_9TREE</name>